<comment type="caution">
    <text evidence="2">The sequence shown here is derived from an EMBL/GenBank/DDBJ whole genome shotgun (WGS) entry which is preliminary data.</text>
</comment>
<dbReference type="RefSeq" id="WP_267846026.1">
    <property type="nucleotide sequence ID" value="NZ_JAPMXC010000001.1"/>
</dbReference>
<dbReference type="InterPro" id="IPR003779">
    <property type="entry name" value="CMD-like"/>
</dbReference>
<evidence type="ECO:0000259" key="1">
    <source>
        <dbReference type="Pfam" id="PF02627"/>
    </source>
</evidence>
<dbReference type="PANTHER" id="PTHR34846:SF7">
    <property type="entry name" value="BLL7811 PROTEIN"/>
    <property type="match status" value="1"/>
</dbReference>
<dbReference type="SUPFAM" id="SSF69118">
    <property type="entry name" value="AhpD-like"/>
    <property type="match status" value="1"/>
</dbReference>
<protein>
    <submittedName>
        <fullName evidence="2">Carboxymuconolactone decarboxylase family protein</fullName>
    </submittedName>
</protein>
<dbReference type="NCBIfam" id="TIGR00778">
    <property type="entry name" value="ahpD_dom"/>
    <property type="match status" value="1"/>
</dbReference>
<sequence length="152" mass="16314">MSENHARVDYPEFAALAPQVHAALLALGQAVDASGLDKTLTEIVKLRVSQRNGCAFCIQFHLGVARKLGVPQAKLDLLAAWRDAGVFSRREMRALAWAECLDDLTGAGGADDVHEALSESFTQAEIVMLTTAIASINAWNRLGVGLRFAPLA</sequence>
<dbReference type="Proteomes" id="UP001082899">
    <property type="component" value="Unassembled WGS sequence"/>
</dbReference>
<accession>A0ABT3ZJ51</accession>
<organism evidence="2 3">
    <name type="scientific">Robbsia betulipollinis</name>
    <dbReference type="NCBI Taxonomy" id="2981849"/>
    <lineage>
        <taxon>Bacteria</taxon>
        <taxon>Pseudomonadati</taxon>
        <taxon>Pseudomonadota</taxon>
        <taxon>Betaproteobacteria</taxon>
        <taxon>Burkholderiales</taxon>
        <taxon>Burkholderiaceae</taxon>
        <taxon>Robbsia</taxon>
    </lineage>
</organism>
<name>A0ABT3ZJ51_9BURK</name>
<dbReference type="Gene3D" id="1.20.1290.10">
    <property type="entry name" value="AhpD-like"/>
    <property type="match status" value="1"/>
</dbReference>
<dbReference type="PANTHER" id="PTHR34846">
    <property type="entry name" value="4-CARBOXYMUCONOLACTONE DECARBOXYLASE FAMILY PROTEIN (AFU_ORTHOLOGUE AFUA_6G11590)"/>
    <property type="match status" value="1"/>
</dbReference>
<proteinExistence type="predicted"/>
<evidence type="ECO:0000313" key="2">
    <source>
        <dbReference type="EMBL" id="MCY0386549.1"/>
    </source>
</evidence>
<keyword evidence="3" id="KW-1185">Reference proteome</keyword>
<reference evidence="2" key="1">
    <citation type="submission" date="2022-11" db="EMBL/GenBank/DDBJ databases">
        <title>Robbsia betulipollinis sp. nov., isolated from pollen of birch (Betula pendula).</title>
        <authorList>
            <person name="Shi H."/>
            <person name="Ambika Manirajan B."/>
            <person name="Ratering S."/>
            <person name="Geissler-Plaum R."/>
            <person name="Schnell S."/>
        </authorList>
    </citation>
    <scope>NUCLEOTIDE SEQUENCE</scope>
    <source>
        <strain evidence="2">Bb-Pol-6</strain>
    </source>
</reference>
<dbReference type="Pfam" id="PF02627">
    <property type="entry name" value="CMD"/>
    <property type="match status" value="1"/>
</dbReference>
<dbReference type="InterPro" id="IPR029032">
    <property type="entry name" value="AhpD-like"/>
</dbReference>
<gene>
    <name evidence="2" type="ORF">OVY01_04715</name>
</gene>
<feature type="domain" description="Carboxymuconolactone decarboxylase-like" evidence="1">
    <location>
        <begin position="18"/>
        <end position="99"/>
    </location>
</feature>
<dbReference type="InterPro" id="IPR004675">
    <property type="entry name" value="AhpD_core"/>
</dbReference>
<dbReference type="EMBL" id="JAPMXC010000001">
    <property type="protein sequence ID" value="MCY0386549.1"/>
    <property type="molecule type" value="Genomic_DNA"/>
</dbReference>
<evidence type="ECO:0000313" key="3">
    <source>
        <dbReference type="Proteomes" id="UP001082899"/>
    </source>
</evidence>